<protein>
    <submittedName>
        <fullName evidence="4">Histidine kinase</fullName>
    </submittedName>
</protein>
<dbReference type="InterPro" id="IPR044725">
    <property type="entry name" value="CBSX3_CBS_dom"/>
</dbReference>
<gene>
    <name evidence="4" type="ORF">CVM73_23500</name>
</gene>
<comment type="caution">
    <text evidence="4">The sequence shown here is derived from an EMBL/GenBank/DDBJ whole genome shotgun (WGS) entry which is preliminary data.</text>
</comment>
<feature type="domain" description="CBS" evidence="3">
    <location>
        <begin position="76"/>
        <end position="131"/>
    </location>
</feature>
<dbReference type="GO" id="GO:0016301">
    <property type="term" value="F:kinase activity"/>
    <property type="evidence" value="ECO:0007669"/>
    <property type="project" value="UniProtKB-KW"/>
</dbReference>
<dbReference type="CDD" id="cd04623">
    <property type="entry name" value="CBS_pair_bac_euk"/>
    <property type="match status" value="1"/>
</dbReference>
<evidence type="ECO:0000256" key="2">
    <source>
        <dbReference type="PROSITE-ProRule" id="PRU00703"/>
    </source>
</evidence>
<dbReference type="InterPro" id="IPR000644">
    <property type="entry name" value="CBS_dom"/>
</dbReference>
<dbReference type="Pfam" id="PF00571">
    <property type="entry name" value="CBS"/>
    <property type="match status" value="2"/>
</dbReference>
<sequence>MTIVRHILEDKGRQVWSVRRDDKVYDAIKLMADKDVGALVVLDGSKIVGIVTERHYARNVFLKGRASPQTRVDDIMERNVVCVGPDRSIEECMALMTAKRLRHLPVTENGALVGIVSIGDLVKSIISDREFMIEQLAHYISGNHRPD</sequence>
<dbReference type="OrthoDB" id="9807125at2"/>
<dbReference type="AlphaFoldDB" id="A0A2M8R4U1"/>
<dbReference type="Gene3D" id="3.10.580.10">
    <property type="entry name" value="CBS-domain"/>
    <property type="match status" value="1"/>
</dbReference>
<evidence type="ECO:0000259" key="3">
    <source>
        <dbReference type="PROSITE" id="PS51371"/>
    </source>
</evidence>
<keyword evidence="4" id="KW-0418">Kinase</keyword>
<accession>A0A2M8R4U1</accession>
<dbReference type="InterPro" id="IPR046342">
    <property type="entry name" value="CBS_dom_sf"/>
</dbReference>
<keyword evidence="1 2" id="KW-0129">CBS domain</keyword>
<keyword evidence="5" id="KW-1185">Reference proteome</keyword>
<dbReference type="SUPFAM" id="SSF54631">
    <property type="entry name" value="CBS-domain pair"/>
    <property type="match status" value="1"/>
</dbReference>
<dbReference type="PROSITE" id="PS51371">
    <property type="entry name" value="CBS"/>
    <property type="match status" value="2"/>
</dbReference>
<reference evidence="4 5" key="1">
    <citation type="submission" date="2017-11" db="EMBL/GenBank/DDBJ databases">
        <title>Bradyrhizobium forestalis sp. nov., an efficient nitrogen-fixing bacterium isolated from nodules of forest legume species in the Amazon.</title>
        <authorList>
            <person name="Costa E.M."/>
            <person name="Guimaraes A."/>
            <person name="Carvalho T.S."/>
            <person name="Rodrigues T.L."/>
            <person name="Ribeiro P.R.A."/>
            <person name="Lebbe L."/>
            <person name="Willems A."/>
            <person name="Moreira F.M.S."/>
        </authorList>
    </citation>
    <scope>NUCLEOTIDE SEQUENCE [LARGE SCALE GENOMIC DNA]</scope>
    <source>
        <strain evidence="4 5">INPA54B</strain>
    </source>
</reference>
<dbReference type="InterPro" id="IPR051257">
    <property type="entry name" value="Diverse_CBS-Domain"/>
</dbReference>
<organism evidence="4 5">
    <name type="scientific">Bradyrhizobium forestalis</name>
    <dbReference type="NCBI Taxonomy" id="1419263"/>
    <lineage>
        <taxon>Bacteria</taxon>
        <taxon>Pseudomonadati</taxon>
        <taxon>Pseudomonadota</taxon>
        <taxon>Alphaproteobacteria</taxon>
        <taxon>Hyphomicrobiales</taxon>
        <taxon>Nitrobacteraceae</taxon>
        <taxon>Bradyrhizobium</taxon>
    </lineage>
</organism>
<evidence type="ECO:0000256" key="1">
    <source>
        <dbReference type="ARBA" id="ARBA00023122"/>
    </source>
</evidence>
<feature type="domain" description="CBS" evidence="3">
    <location>
        <begin position="11"/>
        <end position="67"/>
    </location>
</feature>
<dbReference type="Proteomes" id="UP000231194">
    <property type="component" value="Unassembled WGS sequence"/>
</dbReference>
<name>A0A2M8R4U1_9BRAD</name>
<evidence type="ECO:0000313" key="4">
    <source>
        <dbReference type="EMBL" id="PJG52833.1"/>
    </source>
</evidence>
<dbReference type="SMART" id="SM00116">
    <property type="entry name" value="CBS"/>
    <property type="match status" value="2"/>
</dbReference>
<dbReference type="PANTHER" id="PTHR43080:SF2">
    <property type="entry name" value="CBS DOMAIN-CONTAINING PROTEIN"/>
    <property type="match status" value="1"/>
</dbReference>
<dbReference type="EMBL" id="PGVG01000021">
    <property type="protein sequence ID" value="PJG52833.1"/>
    <property type="molecule type" value="Genomic_DNA"/>
</dbReference>
<evidence type="ECO:0000313" key="5">
    <source>
        <dbReference type="Proteomes" id="UP000231194"/>
    </source>
</evidence>
<keyword evidence="4" id="KW-0808">Transferase</keyword>
<dbReference type="PANTHER" id="PTHR43080">
    <property type="entry name" value="CBS DOMAIN-CONTAINING PROTEIN CBSX3, MITOCHONDRIAL"/>
    <property type="match status" value="1"/>
</dbReference>
<proteinExistence type="predicted"/>